<evidence type="ECO:0000313" key="2">
    <source>
        <dbReference type="EMBL" id="VFJ65595.1"/>
    </source>
</evidence>
<feature type="region of interest" description="Disordered" evidence="1">
    <location>
        <begin position="51"/>
        <end position="74"/>
    </location>
</feature>
<reference evidence="3" key="1">
    <citation type="submission" date="2019-02" db="EMBL/GenBank/DDBJ databases">
        <authorList>
            <person name="Gruber-Vodicka R. H."/>
            <person name="Seah K. B. B."/>
        </authorList>
    </citation>
    <scope>NUCLEOTIDE SEQUENCE</scope>
    <source>
        <strain evidence="3">BECK_DK161</strain>
        <strain evidence="2">BECK_DK47</strain>
    </source>
</reference>
<proteinExistence type="predicted"/>
<dbReference type="AlphaFoldDB" id="A0A450TF59"/>
<organism evidence="3">
    <name type="scientific">Candidatus Kentrum sp. DK</name>
    <dbReference type="NCBI Taxonomy" id="2126562"/>
    <lineage>
        <taxon>Bacteria</taxon>
        <taxon>Pseudomonadati</taxon>
        <taxon>Pseudomonadota</taxon>
        <taxon>Gammaproteobacteria</taxon>
        <taxon>Candidatus Kentrum</taxon>
    </lineage>
</organism>
<dbReference type="EMBL" id="CAADEX010000152">
    <property type="protein sequence ID" value="VFJ65595.1"/>
    <property type="molecule type" value="Genomic_DNA"/>
</dbReference>
<dbReference type="EMBL" id="CAADEY010000135">
    <property type="protein sequence ID" value="VFJ65727.1"/>
    <property type="molecule type" value="Genomic_DNA"/>
</dbReference>
<accession>A0A450TF59</accession>
<name>A0A450TF59_9GAMM</name>
<gene>
    <name evidence="2" type="ORF">BECKDK2373B_GA0170837_11523</name>
    <name evidence="3" type="ORF">BECKDK2373C_GA0170839_11353</name>
</gene>
<protein>
    <submittedName>
        <fullName evidence="3">Uncharacterized protein</fullName>
    </submittedName>
</protein>
<sequence>MVSARGAMRQKRWGITRERVKMRQEQWGTIRERGKTIRERCRIGFPRRGILSLSRKNKNPGGSGARNPSLPPVRVLLLRANK</sequence>
<evidence type="ECO:0000313" key="3">
    <source>
        <dbReference type="EMBL" id="VFJ65727.1"/>
    </source>
</evidence>
<evidence type="ECO:0000256" key="1">
    <source>
        <dbReference type="SAM" id="MobiDB-lite"/>
    </source>
</evidence>